<name>A0A1H3VEH5_BIZPA</name>
<dbReference type="EMBL" id="FNQK01000001">
    <property type="protein sequence ID" value="SDZ72578.1"/>
    <property type="molecule type" value="Genomic_DNA"/>
</dbReference>
<reference evidence="2" key="1">
    <citation type="submission" date="2016-10" db="EMBL/GenBank/DDBJ databases">
        <authorList>
            <person name="Varghese N."/>
            <person name="Submissions S."/>
        </authorList>
    </citation>
    <scope>NUCLEOTIDE SEQUENCE [LARGE SCALE GENOMIC DNA]</scope>
    <source>
        <strain evidence="2">DSM 23842</strain>
    </source>
</reference>
<sequence>MFVSTSKKTHILAFTFTIFMKYTTTVIIDISLSEFVKILTDYNAIKYWQRGFISFEHISGNFSQVGATIKQNYDFGKGLISVTQTIKHSNLPHEIFLNYDSKGICTYQKNYFTELSENKIQWVCETRCFATNFKTRMLTLFMPGVFKKQTSIYLNDFKNYAETGKIVNHAKT</sequence>
<evidence type="ECO:0008006" key="3">
    <source>
        <dbReference type="Google" id="ProtNLM"/>
    </source>
</evidence>
<dbReference type="AlphaFoldDB" id="A0A1H3VEH5"/>
<organism evidence="1 2">
    <name type="scientific">Bizionia paragorgiae</name>
    <dbReference type="NCBI Taxonomy" id="283786"/>
    <lineage>
        <taxon>Bacteria</taxon>
        <taxon>Pseudomonadati</taxon>
        <taxon>Bacteroidota</taxon>
        <taxon>Flavobacteriia</taxon>
        <taxon>Flavobacteriales</taxon>
        <taxon>Flavobacteriaceae</taxon>
        <taxon>Bizionia</taxon>
    </lineage>
</organism>
<evidence type="ECO:0000313" key="1">
    <source>
        <dbReference type="EMBL" id="SDZ72578.1"/>
    </source>
</evidence>
<proteinExistence type="predicted"/>
<evidence type="ECO:0000313" key="2">
    <source>
        <dbReference type="Proteomes" id="UP000198846"/>
    </source>
</evidence>
<accession>A0A1H3VEH5</accession>
<keyword evidence="2" id="KW-1185">Reference proteome</keyword>
<dbReference type="STRING" id="283786.SAMN04487990_10115"/>
<protein>
    <recommendedName>
        <fullName evidence="3">Polyketide cyclase / dehydrase and lipid transport</fullName>
    </recommendedName>
</protein>
<dbReference type="SUPFAM" id="SSF55961">
    <property type="entry name" value="Bet v1-like"/>
    <property type="match status" value="1"/>
</dbReference>
<dbReference type="Proteomes" id="UP000198846">
    <property type="component" value="Unassembled WGS sequence"/>
</dbReference>
<gene>
    <name evidence="1" type="ORF">SAMN04487990_10115</name>
</gene>